<dbReference type="Proteomes" id="UP001234297">
    <property type="component" value="Chromosome 3"/>
</dbReference>
<name>A0ACC2LY61_PERAE</name>
<protein>
    <submittedName>
        <fullName evidence="1">Uncharacterized protein</fullName>
    </submittedName>
</protein>
<proteinExistence type="predicted"/>
<accession>A0ACC2LY61</accession>
<dbReference type="EMBL" id="CM056811">
    <property type="protein sequence ID" value="KAJ8638311.1"/>
    <property type="molecule type" value="Genomic_DNA"/>
</dbReference>
<gene>
    <name evidence="1" type="ORF">MRB53_012578</name>
</gene>
<comment type="caution">
    <text evidence="1">The sequence shown here is derived from an EMBL/GenBank/DDBJ whole genome shotgun (WGS) entry which is preliminary data.</text>
</comment>
<keyword evidence="2" id="KW-1185">Reference proteome</keyword>
<evidence type="ECO:0000313" key="2">
    <source>
        <dbReference type="Proteomes" id="UP001234297"/>
    </source>
</evidence>
<sequence>MAASPSDLGSAMTMSGASDLSVNLISISQLTSSSYLVSFTSNGCFVQDTRTGKQIGTGHSCYDPQSNRLRISRNVTFLEQIPFYTLPISAPATNAFRPLNPFPDLFPSEQSSPPPPPPLPPIVKVYHCRPKGDSHVPVPGSSVPNASVPPDRRTRCYAVLEVKDKEIPPFVNSTGDESTQQELN</sequence>
<organism evidence="1 2">
    <name type="scientific">Persea americana</name>
    <name type="common">Avocado</name>
    <dbReference type="NCBI Taxonomy" id="3435"/>
    <lineage>
        <taxon>Eukaryota</taxon>
        <taxon>Viridiplantae</taxon>
        <taxon>Streptophyta</taxon>
        <taxon>Embryophyta</taxon>
        <taxon>Tracheophyta</taxon>
        <taxon>Spermatophyta</taxon>
        <taxon>Magnoliopsida</taxon>
        <taxon>Magnoliidae</taxon>
        <taxon>Laurales</taxon>
        <taxon>Lauraceae</taxon>
        <taxon>Persea</taxon>
    </lineage>
</organism>
<reference evidence="1 2" key="1">
    <citation type="journal article" date="2022" name="Hortic Res">
        <title>A haplotype resolved chromosomal level avocado genome allows analysis of novel avocado genes.</title>
        <authorList>
            <person name="Nath O."/>
            <person name="Fletcher S.J."/>
            <person name="Hayward A."/>
            <person name="Shaw L.M."/>
            <person name="Masouleh A.K."/>
            <person name="Furtado A."/>
            <person name="Henry R.J."/>
            <person name="Mitter N."/>
        </authorList>
    </citation>
    <scope>NUCLEOTIDE SEQUENCE [LARGE SCALE GENOMIC DNA]</scope>
    <source>
        <strain evidence="2">cv. Hass</strain>
    </source>
</reference>
<evidence type="ECO:0000313" key="1">
    <source>
        <dbReference type="EMBL" id="KAJ8638311.1"/>
    </source>
</evidence>